<proteinExistence type="predicted"/>
<evidence type="ECO:0000313" key="3">
    <source>
        <dbReference type="Proteomes" id="UP000030689"/>
    </source>
</evidence>
<keyword evidence="3" id="KW-1185">Reference proteome</keyword>
<reference evidence="2 3" key="1">
    <citation type="journal article" date="2013" name="Front. Plant Sci.">
        <title>The Reference Genome of the Halophytic Plant Eutrema salsugineum.</title>
        <authorList>
            <person name="Yang R."/>
            <person name="Jarvis D.E."/>
            <person name="Chen H."/>
            <person name="Beilstein M.A."/>
            <person name="Grimwood J."/>
            <person name="Jenkins J."/>
            <person name="Shu S."/>
            <person name="Prochnik S."/>
            <person name="Xin M."/>
            <person name="Ma C."/>
            <person name="Schmutz J."/>
            <person name="Wing R.A."/>
            <person name="Mitchell-Olds T."/>
            <person name="Schumaker K.S."/>
            <person name="Wang X."/>
        </authorList>
    </citation>
    <scope>NUCLEOTIDE SEQUENCE [LARGE SCALE GENOMIC DNA]</scope>
</reference>
<gene>
    <name evidence="2" type="ORF">EUTSA_v10009266mg</name>
</gene>
<organism evidence="2 3">
    <name type="scientific">Eutrema salsugineum</name>
    <name type="common">Saltwater cress</name>
    <name type="synonym">Sisymbrium salsugineum</name>
    <dbReference type="NCBI Taxonomy" id="72664"/>
    <lineage>
        <taxon>Eukaryota</taxon>
        <taxon>Viridiplantae</taxon>
        <taxon>Streptophyta</taxon>
        <taxon>Embryophyta</taxon>
        <taxon>Tracheophyta</taxon>
        <taxon>Spermatophyta</taxon>
        <taxon>Magnoliopsida</taxon>
        <taxon>eudicotyledons</taxon>
        <taxon>Gunneridae</taxon>
        <taxon>Pentapetalae</taxon>
        <taxon>rosids</taxon>
        <taxon>malvids</taxon>
        <taxon>Brassicales</taxon>
        <taxon>Brassicaceae</taxon>
        <taxon>Eutremeae</taxon>
        <taxon>Eutrema</taxon>
    </lineage>
</organism>
<dbReference type="KEGG" id="eus:EUTSA_v10009266mg"/>
<dbReference type="AlphaFoldDB" id="V4L9W8"/>
<evidence type="ECO:0000313" key="2">
    <source>
        <dbReference type="EMBL" id="ESQ36538.1"/>
    </source>
</evidence>
<protein>
    <submittedName>
        <fullName evidence="2">Uncharacterized protein</fullName>
    </submittedName>
</protein>
<sequence>MLASVCSPTVRSKTTVQESETEEDKDELYQPRNRICQEMRFVRRKRRVGCFRRSHSEDQRHVINRSGENSTY</sequence>
<feature type="compositionally biased region" description="Polar residues" evidence="1">
    <location>
        <begin position="1"/>
        <end position="18"/>
    </location>
</feature>
<feature type="region of interest" description="Disordered" evidence="1">
    <location>
        <begin position="1"/>
        <end position="28"/>
    </location>
</feature>
<name>V4L9W8_EUTSA</name>
<dbReference type="EMBL" id="KI517683">
    <property type="protein sequence ID" value="ESQ36538.1"/>
    <property type="molecule type" value="Genomic_DNA"/>
</dbReference>
<accession>V4L9W8</accession>
<dbReference type="Proteomes" id="UP000030689">
    <property type="component" value="Unassembled WGS sequence"/>
</dbReference>
<evidence type="ECO:0000256" key="1">
    <source>
        <dbReference type="SAM" id="MobiDB-lite"/>
    </source>
</evidence>
<dbReference type="Gramene" id="ESQ36538">
    <property type="protein sequence ID" value="ESQ36538"/>
    <property type="gene ID" value="EUTSA_v10009266mg"/>
</dbReference>